<accession>A0A016VVP8</accession>
<dbReference type="AlphaFoldDB" id="A0A016VVP8"/>
<dbReference type="PANTHER" id="PTHR24637:SF262">
    <property type="entry name" value="CUTICLE COLLAGEN 34-RELATED"/>
    <property type="match status" value="1"/>
</dbReference>
<feature type="compositionally biased region" description="Pro residues" evidence="2">
    <location>
        <begin position="168"/>
        <end position="183"/>
    </location>
</feature>
<dbReference type="SMART" id="SM01088">
    <property type="entry name" value="Col_cuticle_N"/>
    <property type="match status" value="1"/>
</dbReference>
<keyword evidence="3" id="KW-0812">Transmembrane</keyword>
<dbReference type="EMBL" id="JARK01001340">
    <property type="protein sequence ID" value="EYC31401.1"/>
    <property type="molecule type" value="Genomic_DNA"/>
</dbReference>
<feature type="region of interest" description="Disordered" evidence="2">
    <location>
        <begin position="255"/>
        <end position="278"/>
    </location>
</feature>
<evidence type="ECO:0000256" key="2">
    <source>
        <dbReference type="SAM" id="MobiDB-lite"/>
    </source>
</evidence>
<reference evidence="6" key="1">
    <citation type="journal article" date="2015" name="Nat. Genet.">
        <title>The genome and transcriptome of the zoonotic hookworm Ancylostoma ceylanicum identify infection-specific gene families.</title>
        <authorList>
            <person name="Schwarz E.M."/>
            <person name="Hu Y."/>
            <person name="Antoshechkin I."/>
            <person name="Miller M.M."/>
            <person name="Sternberg P.W."/>
            <person name="Aroian R.V."/>
        </authorList>
    </citation>
    <scope>NUCLEOTIDE SEQUENCE</scope>
    <source>
        <strain evidence="6">HY135</strain>
    </source>
</reference>
<gene>
    <name evidence="5" type="primary">Acey_s0004.g2134</name>
    <name evidence="5" type="ORF">Y032_0004g2134</name>
</gene>
<dbReference type="InterPro" id="IPR002486">
    <property type="entry name" value="Col_cuticle_N"/>
</dbReference>
<dbReference type="Pfam" id="PF01391">
    <property type="entry name" value="Collagen"/>
    <property type="match status" value="1"/>
</dbReference>
<protein>
    <recommendedName>
        <fullName evidence="4">Nematode cuticle collagen N-terminal domain-containing protein</fullName>
    </recommendedName>
</protein>
<dbReference type="PANTHER" id="PTHR24637">
    <property type="entry name" value="COLLAGEN"/>
    <property type="match status" value="1"/>
</dbReference>
<dbReference type="Pfam" id="PF01484">
    <property type="entry name" value="Col_cuticle_N"/>
    <property type="match status" value="1"/>
</dbReference>
<evidence type="ECO:0000259" key="4">
    <source>
        <dbReference type="SMART" id="SM01088"/>
    </source>
</evidence>
<feature type="transmembrane region" description="Helical" evidence="3">
    <location>
        <begin position="12"/>
        <end position="39"/>
    </location>
</feature>
<feature type="region of interest" description="Disordered" evidence="2">
    <location>
        <begin position="93"/>
        <end position="127"/>
    </location>
</feature>
<keyword evidence="6" id="KW-1185">Reference proteome</keyword>
<feature type="region of interest" description="Disordered" evidence="2">
    <location>
        <begin position="139"/>
        <end position="225"/>
    </location>
</feature>
<dbReference type="Proteomes" id="UP000024635">
    <property type="component" value="Unassembled WGS sequence"/>
</dbReference>
<feature type="compositionally biased region" description="Pro residues" evidence="2">
    <location>
        <begin position="143"/>
        <end position="153"/>
    </location>
</feature>
<evidence type="ECO:0000313" key="5">
    <source>
        <dbReference type="EMBL" id="EYC31401.1"/>
    </source>
</evidence>
<keyword evidence="3" id="KW-1133">Transmembrane helix</keyword>
<evidence type="ECO:0000256" key="1">
    <source>
        <dbReference type="ARBA" id="ARBA00022737"/>
    </source>
</evidence>
<organism evidence="5 6">
    <name type="scientific">Ancylostoma ceylanicum</name>
    <dbReference type="NCBI Taxonomy" id="53326"/>
    <lineage>
        <taxon>Eukaryota</taxon>
        <taxon>Metazoa</taxon>
        <taxon>Ecdysozoa</taxon>
        <taxon>Nematoda</taxon>
        <taxon>Chromadorea</taxon>
        <taxon>Rhabditida</taxon>
        <taxon>Rhabditina</taxon>
        <taxon>Rhabditomorpha</taxon>
        <taxon>Strongyloidea</taxon>
        <taxon>Ancylostomatidae</taxon>
        <taxon>Ancylostomatinae</taxon>
        <taxon>Ancylostoma</taxon>
    </lineage>
</organism>
<feature type="domain" description="Nematode cuticle collagen N-terminal" evidence="4">
    <location>
        <begin position="12"/>
        <end position="64"/>
    </location>
</feature>
<dbReference type="GO" id="GO:0042302">
    <property type="term" value="F:structural constituent of cuticle"/>
    <property type="evidence" value="ECO:0007669"/>
    <property type="project" value="InterPro"/>
</dbReference>
<feature type="compositionally biased region" description="Pro residues" evidence="2">
    <location>
        <begin position="204"/>
        <end position="219"/>
    </location>
</feature>
<keyword evidence="3" id="KW-0472">Membrane</keyword>
<proteinExistence type="predicted"/>
<keyword evidence="1" id="KW-0677">Repeat</keyword>
<sequence length="385" mass="39510">MGDETRLAAYRFVAYSAVTFSVIAVVSICLTLPMVYNYIHHVKRSMKTEIHYCKGSAKSIWGEVNHIKNFPSSNRTTRQAGGSCDDCCAPGPAGPQGAPGKPGRPGAPGAPGMPGAPGRPPQKPCTPVAPPPCPPCEGGKPGMPGPPGPPGPPGQAGAAGMGGGAGMPGPPGPKGPPGPPGNPGGPGQPGQPGEGATGGSTAGPPGPPGPPGPAGPPGPSGASAGGYGAGKEFFLPILAVHAFTKTFQALPDQRDPQDLLDHLDHPETLDNPDRQEPRDLVESVVSARNIALSMAESSSRMEQCAVVKKLVAIRSGSQSLYASLFPRLVETLLTNKKRGNAKCPSHNSILPFSTCDSKKNTRNQRSKGFQSHYQLYGTRMNVITI</sequence>
<evidence type="ECO:0000313" key="6">
    <source>
        <dbReference type="Proteomes" id="UP000024635"/>
    </source>
</evidence>
<name>A0A016VVP8_9BILA</name>
<feature type="compositionally biased region" description="Gly residues" evidence="2">
    <location>
        <begin position="184"/>
        <end position="201"/>
    </location>
</feature>
<feature type="compositionally biased region" description="Gly residues" evidence="2">
    <location>
        <begin position="157"/>
        <end position="167"/>
    </location>
</feature>
<dbReference type="InterPro" id="IPR008160">
    <property type="entry name" value="Collagen"/>
</dbReference>
<evidence type="ECO:0000256" key="3">
    <source>
        <dbReference type="SAM" id="Phobius"/>
    </source>
</evidence>
<dbReference type="STRING" id="53326.A0A016VVP8"/>
<feature type="compositionally biased region" description="Pro residues" evidence="2">
    <location>
        <begin position="117"/>
        <end position="127"/>
    </location>
</feature>
<comment type="caution">
    <text evidence="5">The sequence shown here is derived from an EMBL/GenBank/DDBJ whole genome shotgun (WGS) entry which is preliminary data.</text>
</comment>
<dbReference type="OrthoDB" id="5920520at2759"/>